<dbReference type="Proteomes" id="UP000589626">
    <property type="component" value="Unassembled WGS sequence"/>
</dbReference>
<dbReference type="InterPro" id="IPR014710">
    <property type="entry name" value="RmlC-like_jellyroll"/>
</dbReference>
<dbReference type="SUPFAM" id="SSF51182">
    <property type="entry name" value="RmlC-like cupins"/>
    <property type="match status" value="2"/>
</dbReference>
<accession>A0A7W4Z3B1</accession>
<dbReference type="Gene3D" id="2.60.120.10">
    <property type="entry name" value="Jelly Rolls"/>
    <property type="match status" value="1"/>
</dbReference>
<sequence length="289" mass="32273">MNQQHVEGFVAPDLLVKAELDEYLGSGMKVFSYPFDSVRPGENTWISVATLEKGWDKPRHKHNFDQFRYIVSGSVRLGDHVLRAGDCAYFPESVAYGPQHQDEDADVLAVQFPGASGQYYLSWDEQARVVARLDAETENFGLDVHGRPMETSHLVWAAHQGRKVEYASPRYRDIVMMRPQAFDWVPAGAGLERRYLGIFGERRTSVEMVRITSPQTLQPISEHQPEFWFLTGGSFTCDSTTFGVGAGAMVRTGETHLRSVAPVGSAEFLVVRYPLPLPIAAAPIPEEQA</sequence>
<protein>
    <recommendedName>
        <fullName evidence="1">Cupin type-2 domain-containing protein</fullName>
    </recommendedName>
</protein>
<proteinExistence type="predicted"/>
<gene>
    <name evidence="2" type="ORF">FHU40_004599</name>
</gene>
<dbReference type="InterPro" id="IPR013096">
    <property type="entry name" value="Cupin_2"/>
</dbReference>
<dbReference type="AlphaFoldDB" id="A0A7W4Z3B1"/>
<evidence type="ECO:0000313" key="2">
    <source>
        <dbReference type="EMBL" id="MBB3044762.1"/>
    </source>
</evidence>
<evidence type="ECO:0000313" key="3">
    <source>
        <dbReference type="Proteomes" id="UP000589626"/>
    </source>
</evidence>
<organism evidence="2 3">
    <name type="scientific">Nocardioides soli</name>
    <dbReference type="NCBI Taxonomy" id="1036020"/>
    <lineage>
        <taxon>Bacteria</taxon>
        <taxon>Bacillati</taxon>
        <taxon>Actinomycetota</taxon>
        <taxon>Actinomycetes</taxon>
        <taxon>Propionibacteriales</taxon>
        <taxon>Nocardioidaceae</taxon>
        <taxon>Nocardioides</taxon>
    </lineage>
</organism>
<name>A0A7W4Z3B1_9ACTN</name>
<keyword evidence="3" id="KW-1185">Reference proteome</keyword>
<evidence type="ECO:0000259" key="1">
    <source>
        <dbReference type="Pfam" id="PF07883"/>
    </source>
</evidence>
<comment type="caution">
    <text evidence="2">The sequence shown here is derived from an EMBL/GenBank/DDBJ whole genome shotgun (WGS) entry which is preliminary data.</text>
</comment>
<reference evidence="2 3" key="1">
    <citation type="submission" date="2020-08" db="EMBL/GenBank/DDBJ databases">
        <title>Sequencing the genomes of 1000 actinobacteria strains.</title>
        <authorList>
            <person name="Klenk H.-P."/>
        </authorList>
    </citation>
    <scope>NUCLEOTIDE SEQUENCE [LARGE SCALE GENOMIC DNA]</scope>
    <source>
        <strain evidence="2 3">DSM 105498</strain>
    </source>
</reference>
<dbReference type="InterPro" id="IPR011051">
    <property type="entry name" value="RmlC_Cupin_sf"/>
</dbReference>
<dbReference type="Pfam" id="PF07883">
    <property type="entry name" value="Cupin_2"/>
    <property type="match status" value="1"/>
</dbReference>
<dbReference type="EMBL" id="JACHWR010000003">
    <property type="protein sequence ID" value="MBB3044762.1"/>
    <property type="molecule type" value="Genomic_DNA"/>
</dbReference>
<dbReference type="RefSeq" id="WP_183594711.1">
    <property type="nucleotide sequence ID" value="NZ_JACHWR010000003.1"/>
</dbReference>
<feature type="domain" description="Cupin type-2" evidence="1">
    <location>
        <begin position="48"/>
        <end position="108"/>
    </location>
</feature>